<dbReference type="Proteomes" id="UP000295252">
    <property type="component" value="Chromosome VII"/>
</dbReference>
<dbReference type="CDD" id="cd13686">
    <property type="entry name" value="GluR_Plant"/>
    <property type="match status" value="1"/>
</dbReference>
<evidence type="ECO:0000256" key="15">
    <source>
        <dbReference type="PIRNR" id="PIRNR037090"/>
    </source>
</evidence>
<evidence type="ECO:0000313" key="19">
    <source>
        <dbReference type="EMBL" id="CDP16045.1"/>
    </source>
</evidence>
<keyword evidence="6" id="KW-0732">Signal</keyword>
<dbReference type="GO" id="GO:0015276">
    <property type="term" value="F:ligand-gated monoatomic ion channel activity"/>
    <property type="evidence" value="ECO:0007669"/>
    <property type="project" value="InterPro"/>
</dbReference>
<evidence type="ECO:0000256" key="1">
    <source>
        <dbReference type="ARBA" id="ARBA00004141"/>
    </source>
</evidence>
<dbReference type="SUPFAM" id="SSF53822">
    <property type="entry name" value="Periplasmic binding protein-like I"/>
    <property type="match status" value="1"/>
</dbReference>
<keyword evidence="4 15" id="KW-0813">Transport</keyword>
<dbReference type="AlphaFoldDB" id="A0A068V5J0"/>
<dbReference type="SMART" id="SM00079">
    <property type="entry name" value="PBPe"/>
    <property type="match status" value="1"/>
</dbReference>
<feature type="disulfide bond" evidence="16">
    <location>
        <begin position="698"/>
        <end position="754"/>
    </location>
</feature>
<evidence type="ECO:0000256" key="16">
    <source>
        <dbReference type="PIRSR" id="PIRSR037090-50"/>
    </source>
</evidence>
<dbReference type="InterPro" id="IPR019594">
    <property type="entry name" value="Glu/Gly-bd"/>
</dbReference>
<accession>A0A068V5J0</accession>
<comment type="function">
    <text evidence="15">Glutamate-gated receptor that probably acts as non-selective cation channel.</text>
</comment>
<dbReference type="STRING" id="49390.A0A068V5J0"/>
<reference evidence="20" key="1">
    <citation type="journal article" date="2014" name="Science">
        <title>The coffee genome provides insight into the convergent evolution of caffeine biosynthesis.</title>
        <authorList>
            <person name="Denoeud F."/>
            <person name="Carretero-Paulet L."/>
            <person name="Dereeper A."/>
            <person name="Droc G."/>
            <person name="Guyot R."/>
            <person name="Pietrella M."/>
            <person name="Zheng C."/>
            <person name="Alberti A."/>
            <person name="Anthony F."/>
            <person name="Aprea G."/>
            <person name="Aury J.M."/>
            <person name="Bento P."/>
            <person name="Bernard M."/>
            <person name="Bocs S."/>
            <person name="Campa C."/>
            <person name="Cenci A."/>
            <person name="Combes M.C."/>
            <person name="Crouzillat D."/>
            <person name="Da Silva C."/>
            <person name="Daddiego L."/>
            <person name="De Bellis F."/>
            <person name="Dussert S."/>
            <person name="Garsmeur O."/>
            <person name="Gayraud T."/>
            <person name="Guignon V."/>
            <person name="Jahn K."/>
            <person name="Jamilloux V."/>
            <person name="Joet T."/>
            <person name="Labadie K."/>
            <person name="Lan T."/>
            <person name="Leclercq J."/>
            <person name="Lepelley M."/>
            <person name="Leroy T."/>
            <person name="Li L.T."/>
            <person name="Librado P."/>
            <person name="Lopez L."/>
            <person name="Munoz A."/>
            <person name="Noel B."/>
            <person name="Pallavicini A."/>
            <person name="Perrotta G."/>
            <person name="Poncet V."/>
            <person name="Pot D."/>
            <person name="Priyono X."/>
            <person name="Rigoreau M."/>
            <person name="Rouard M."/>
            <person name="Rozas J."/>
            <person name="Tranchant-Dubreuil C."/>
            <person name="VanBuren R."/>
            <person name="Zhang Q."/>
            <person name="Andrade A.C."/>
            <person name="Argout X."/>
            <person name="Bertrand B."/>
            <person name="de Kochko A."/>
            <person name="Graziosi G."/>
            <person name="Henry R.J."/>
            <person name="Jayarama X."/>
            <person name="Ming R."/>
            <person name="Nagai C."/>
            <person name="Rounsley S."/>
            <person name="Sankoff D."/>
            <person name="Giuliano G."/>
            <person name="Albert V.A."/>
            <person name="Wincker P."/>
            <person name="Lashermes P."/>
        </authorList>
    </citation>
    <scope>NUCLEOTIDE SEQUENCE [LARGE SCALE GENOMIC DNA]</scope>
    <source>
        <strain evidence="20">cv. DH200-94</strain>
    </source>
</reference>
<evidence type="ECO:0000256" key="17">
    <source>
        <dbReference type="SAM" id="Phobius"/>
    </source>
</evidence>
<keyword evidence="9 15" id="KW-0472">Membrane</keyword>
<dbReference type="OMA" id="NENRPEE"/>
<dbReference type="Gramene" id="CDP16045">
    <property type="protein sequence ID" value="CDP16045"/>
    <property type="gene ID" value="GSCOC_T00017046001"/>
</dbReference>
<dbReference type="FunFam" id="3.40.50.2300:FF:000081">
    <property type="entry name" value="Glutamate receptor"/>
    <property type="match status" value="1"/>
</dbReference>
<dbReference type="SUPFAM" id="SSF53850">
    <property type="entry name" value="Periplasmic binding protein-like II"/>
    <property type="match status" value="1"/>
</dbReference>
<dbReference type="PANTHER" id="PTHR34836">
    <property type="entry name" value="OS06G0188250 PROTEIN"/>
    <property type="match status" value="1"/>
</dbReference>
<evidence type="ECO:0000256" key="4">
    <source>
        <dbReference type="ARBA" id="ARBA00022448"/>
    </source>
</evidence>
<evidence type="ECO:0000256" key="14">
    <source>
        <dbReference type="ARBA" id="ARBA00049638"/>
    </source>
</evidence>
<dbReference type="InterPro" id="IPR015683">
    <property type="entry name" value="Ionotropic_Glu_rcpt"/>
</dbReference>
<organism evidence="19 20">
    <name type="scientific">Coffea canephora</name>
    <name type="common">Robusta coffee</name>
    <dbReference type="NCBI Taxonomy" id="49390"/>
    <lineage>
        <taxon>Eukaryota</taxon>
        <taxon>Viridiplantae</taxon>
        <taxon>Streptophyta</taxon>
        <taxon>Embryophyta</taxon>
        <taxon>Tracheophyta</taxon>
        <taxon>Spermatophyta</taxon>
        <taxon>Magnoliopsida</taxon>
        <taxon>eudicotyledons</taxon>
        <taxon>Gunneridae</taxon>
        <taxon>Pentapetalae</taxon>
        <taxon>asterids</taxon>
        <taxon>lamiids</taxon>
        <taxon>Gentianales</taxon>
        <taxon>Rubiaceae</taxon>
        <taxon>Ixoroideae</taxon>
        <taxon>Gardenieae complex</taxon>
        <taxon>Bertiereae - Coffeeae clade</taxon>
        <taxon>Coffeeae</taxon>
        <taxon>Coffea</taxon>
    </lineage>
</organism>
<dbReference type="GO" id="GO:0016020">
    <property type="term" value="C:membrane"/>
    <property type="evidence" value="ECO:0007669"/>
    <property type="project" value="UniProtKB-SubCell"/>
</dbReference>
<feature type="transmembrane region" description="Helical" evidence="17">
    <location>
        <begin position="590"/>
        <end position="611"/>
    </location>
</feature>
<comment type="similarity">
    <text evidence="2 15">Belongs to the glutamate-gated ion channel (TC 1.A.10.1) family.</text>
</comment>
<dbReference type="Gene3D" id="1.10.287.70">
    <property type="match status" value="1"/>
</dbReference>
<feature type="transmembrane region" description="Helical" evidence="17">
    <location>
        <begin position="771"/>
        <end position="795"/>
    </location>
</feature>
<comment type="subcellular location">
    <subcellularLocation>
        <location evidence="1">Membrane</location>
        <topology evidence="1">Multi-pass membrane protein</topology>
    </subcellularLocation>
</comment>
<protein>
    <recommendedName>
        <fullName evidence="15">Glutamate receptor</fullName>
    </recommendedName>
</protein>
<dbReference type="Pfam" id="PF01094">
    <property type="entry name" value="ANF_receptor"/>
    <property type="match status" value="1"/>
</dbReference>
<evidence type="ECO:0000256" key="10">
    <source>
        <dbReference type="ARBA" id="ARBA00023170"/>
    </source>
</evidence>
<dbReference type="InterPro" id="IPR001828">
    <property type="entry name" value="ANF_lig-bd_rcpt"/>
</dbReference>
<evidence type="ECO:0000256" key="3">
    <source>
        <dbReference type="ARBA" id="ARBA00011095"/>
    </source>
</evidence>
<dbReference type="InterPro" id="IPR044440">
    <property type="entry name" value="GABAb_receptor_plant_PBP1"/>
</dbReference>
<dbReference type="InterPro" id="IPR028082">
    <property type="entry name" value="Peripla_BP_I"/>
</dbReference>
<dbReference type="EMBL" id="HG739199">
    <property type="protein sequence ID" value="CDP16045.1"/>
    <property type="molecule type" value="Genomic_DNA"/>
</dbReference>
<dbReference type="InParanoid" id="A0A068V5J0"/>
<gene>
    <name evidence="19" type="ORF">GSCOC_T00017046001</name>
</gene>
<evidence type="ECO:0000256" key="11">
    <source>
        <dbReference type="ARBA" id="ARBA00023180"/>
    </source>
</evidence>
<comment type="subunit">
    <text evidence="3">May form heteromers.</text>
</comment>
<feature type="transmembrane region" description="Helical" evidence="17">
    <location>
        <begin position="526"/>
        <end position="548"/>
    </location>
</feature>
<evidence type="ECO:0000256" key="6">
    <source>
        <dbReference type="ARBA" id="ARBA00022729"/>
    </source>
</evidence>
<evidence type="ECO:0000256" key="13">
    <source>
        <dbReference type="ARBA" id="ARBA00023303"/>
    </source>
</evidence>
<keyword evidence="10 15" id="KW-0675">Receptor</keyword>
<dbReference type="Pfam" id="PF00060">
    <property type="entry name" value="Lig_chan"/>
    <property type="match status" value="1"/>
</dbReference>
<dbReference type="InterPro" id="IPR017103">
    <property type="entry name" value="Iontropic_Glu_rcpt_pln"/>
</dbReference>
<dbReference type="FunFam" id="3.40.190.10:FF:000195">
    <property type="entry name" value="Glutamate receptor 2.7"/>
    <property type="match status" value="1"/>
</dbReference>
<keyword evidence="12 15" id="KW-1071">Ligand-gated ion channel</keyword>
<keyword evidence="13 15" id="KW-0407">Ion channel</keyword>
<dbReference type="FunFam" id="3.40.190.10:FF:000103">
    <property type="entry name" value="Glutamate receptor"/>
    <property type="match status" value="1"/>
</dbReference>
<dbReference type="Pfam" id="PF10613">
    <property type="entry name" value="Lig_chan-Glu_bd"/>
    <property type="match status" value="1"/>
</dbReference>
<feature type="domain" description="Ionotropic glutamate receptor C-terminal" evidence="18">
    <location>
        <begin position="400"/>
        <end position="750"/>
    </location>
</feature>
<dbReference type="Gene3D" id="3.40.190.10">
    <property type="entry name" value="Periplasmic binding protein-like II"/>
    <property type="match status" value="2"/>
</dbReference>
<comment type="function">
    <text evidence="14">Glutamate-gated receptor that probably acts as a non-selective cation channel. May be involved in light-signal transduction and calcium homeostasis via the regulation of calcium influx into cells.</text>
</comment>
<keyword evidence="7 17" id="KW-1133">Transmembrane helix</keyword>
<keyword evidence="11" id="KW-0325">Glycoprotein</keyword>
<evidence type="ECO:0000259" key="18">
    <source>
        <dbReference type="SMART" id="SM00079"/>
    </source>
</evidence>
<keyword evidence="20" id="KW-1185">Reference proteome</keyword>
<evidence type="ECO:0000256" key="7">
    <source>
        <dbReference type="ARBA" id="ARBA00022989"/>
    </source>
</evidence>
<dbReference type="InterPro" id="IPR001320">
    <property type="entry name" value="Iontro_rcpt_C"/>
</dbReference>
<keyword evidence="8 15" id="KW-0406">Ion transport</keyword>
<dbReference type="OrthoDB" id="5984008at2759"/>
<evidence type="ECO:0000256" key="8">
    <source>
        <dbReference type="ARBA" id="ARBA00023065"/>
    </source>
</evidence>
<evidence type="ECO:0000256" key="12">
    <source>
        <dbReference type="ARBA" id="ARBA00023286"/>
    </source>
</evidence>
<dbReference type="PhylomeDB" id="A0A068V5J0"/>
<dbReference type="PANTHER" id="PTHR34836:SF1">
    <property type="entry name" value="OS09G0428600 PROTEIN"/>
    <property type="match status" value="1"/>
</dbReference>
<dbReference type="FunFam" id="3.40.50.2300:FF:000310">
    <property type="entry name" value="Glutamate receptor"/>
    <property type="match status" value="1"/>
</dbReference>
<dbReference type="PIRSF" id="PIRSF037090">
    <property type="entry name" value="Iontro_Glu-like_rcpt_pln"/>
    <property type="match status" value="1"/>
</dbReference>
<sequence length="888" mass="99071">MSSRCISMAFSDFYASHSHYKTRLVLHTRDSNNSVIGAAHAAGDLMTSAKVQAILGPQTSMQANFVINLGQNAEIPIISFSATSPTLSSLRSAYFIRATLNDSCQAQAISSLLQTFGWREAVPVYVDTEFGEGIIPYLADAFREAETHIPYRSVIHPSATDAEIAAELYKLMTMQTRVFIVHMPPILGYRLFDRAKEVGMMTEEYVWIITTGITNHLSFLHLFAKESMQGVIGVKPHVPRRKKLNRFIARWKRKYVKDNVDVTFFGLWAYDAATALAIAVENALAKETRPSSAFHLESGVSQIGKHLPEVISRTKFNGLTGTFNVLDGQLQSSSFQIVNILSNGERGVGFWTPDRGITRTLQPTTSESHSSSKANLKGIIWPGDSTSTPKGWVIPTNGKKLRIGIPVRSGPNQFVNIIRDPCTNKTTFTGYSIDVFDSLMKMLPYYVPYEYVPFAKSDGESAGTYDDLVYQVYLKNYDAAVGDITIRANRSTYVDFTQPYAESGITMVVPVYDRRSKNAWVFLKPLTWDLWVISACFFIFIGFVIWILEHRTNEEFAGSSPHQVGTGFWFSFSILVFAHREKIVSSLARFVVIIWCFVVLILTQSYTASLASMLTMQQLEPTITHMQDLIRKDDNVGYAKGSFVLGFLKHMKFAESRLKEYDTLDDLDVLFTKDKAHGGIAAVLGEVPYMKLFLSKYCSKYAMVSPAIKTDGFGFAFPIGSPLVPDISRAVLNLTEGDKIVGIENEWLGQQTSCPEQTTLVSSHSLGLNSFWGLFLIVGIASFTALIIYGAMFIYEHRLSLSKLHAKDLWDKITICFRKREEEQDSGGLQMMNRSMQSSRHLQKTNHSILSMRTSSSSSSVSSRSSSGLLTVADVNLFALREGGNSFV</sequence>
<keyword evidence="16" id="KW-1015">Disulfide bond</keyword>
<dbReference type="FunFam" id="1.10.287.70:FF:000037">
    <property type="entry name" value="Glutamate receptor"/>
    <property type="match status" value="1"/>
</dbReference>
<evidence type="ECO:0000256" key="9">
    <source>
        <dbReference type="ARBA" id="ARBA00023136"/>
    </source>
</evidence>
<keyword evidence="5 17" id="KW-0812">Transmembrane</keyword>
<evidence type="ECO:0000313" key="20">
    <source>
        <dbReference type="Proteomes" id="UP000295252"/>
    </source>
</evidence>
<dbReference type="CDD" id="cd19990">
    <property type="entry name" value="PBP1_GABAb_receptor_plant"/>
    <property type="match status" value="1"/>
</dbReference>
<proteinExistence type="inferred from homology"/>
<name>A0A068V5J0_COFCA</name>
<dbReference type="Gene3D" id="3.40.50.2300">
    <property type="match status" value="2"/>
</dbReference>
<dbReference type="FunCoup" id="A0A068V5J0">
    <property type="interactions" value="143"/>
</dbReference>
<evidence type="ECO:0000256" key="5">
    <source>
        <dbReference type="ARBA" id="ARBA00022692"/>
    </source>
</evidence>
<evidence type="ECO:0000256" key="2">
    <source>
        <dbReference type="ARBA" id="ARBA00008685"/>
    </source>
</evidence>